<dbReference type="SUPFAM" id="SSF141571">
    <property type="entry name" value="Pentapeptide repeat-like"/>
    <property type="match status" value="2"/>
</dbReference>
<keyword evidence="2" id="KW-1133">Transmembrane helix</keyword>
<keyword evidence="1" id="KW-0175">Coiled coil</keyword>
<dbReference type="PANTHER" id="PTHR14136:SF17">
    <property type="entry name" value="BTB_POZ DOMAIN-CONTAINING PROTEIN KCTD9"/>
    <property type="match status" value="1"/>
</dbReference>
<name>A0A809S4Y6_9BACT</name>
<sequence>MAGLNQPEGKDEGLRSRFRRFLFPETHANQKPEYWKRPRLYVPLSILLFAILSADYLFAVAGVGFFDFFPLVWIRVDPVDASAAGQVIGAAAASMGGAVALITLYVNLCEKRFAQEQTLEKDRRIARDQRENERNIAELQRLEEQFNQLSADFAGAELLARVNAGIGLAHIATTHRPGISDTEADARTEQNYPFYRRAANQLAAASHLYKEQPARDEVRKAIRHMGQFDTSEDQPLLHLLLNSLGEANRTAFRTFLDTLAEGAACKPPSFCNTCCLAVRICSDDGKNQELLKAVVESEGCRALLPLKRHLAKLPGNTGKKQAAGAIDGAYLGRLGTAWQSLADTRDAIAELLRVRRPPPAMREALAKTENTVVPSEWEELGREIGQASTKDPDLSDCFLQGAYLLEAQMQGAELWGAQMQRADLRGAQMQGADLREAEMQGADLREAEMQGANLTMAQMQGANLPRAQMQGANLTMAQMRGADLTRARMQGADLYTAQMQGADLLEAQMQGANLTMAQMQGANLSRAQMQGANLTMAEMQGADLREAEMQGANLTMAQMQGANLSRAQMQGANLTMAQMRGADLYTAQMQGARLYATNFGQALGQEEWARLTSCELGLPDFRHWKWDPSSEKVRPTDIEDTALIDWLKANFPVESASIPGDAGERFNEYRKWDEAAGVTM</sequence>
<organism evidence="3 4">
    <name type="scientific">Candidatus Nitrosymbiomonas proteolyticus</name>
    <dbReference type="NCBI Taxonomy" id="2608984"/>
    <lineage>
        <taxon>Bacteria</taxon>
        <taxon>Bacillati</taxon>
        <taxon>Armatimonadota</taxon>
        <taxon>Armatimonadota incertae sedis</taxon>
        <taxon>Candidatus Nitrosymbiomonas</taxon>
    </lineage>
</organism>
<feature type="transmembrane region" description="Helical" evidence="2">
    <location>
        <begin position="86"/>
        <end position="108"/>
    </location>
</feature>
<dbReference type="AlphaFoldDB" id="A0A809S4Y6"/>
<evidence type="ECO:0008006" key="5">
    <source>
        <dbReference type="Google" id="ProtNLM"/>
    </source>
</evidence>
<evidence type="ECO:0000256" key="2">
    <source>
        <dbReference type="SAM" id="Phobius"/>
    </source>
</evidence>
<evidence type="ECO:0000313" key="4">
    <source>
        <dbReference type="Proteomes" id="UP000662873"/>
    </source>
</evidence>
<keyword evidence="2" id="KW-0472">Membrane</keyword>
<dbReference type="KEGG" id="npy:NPRO_15020"/>
<keyword evidence="2" id="KW-0812">Transmembrane</keyword>
<feature type="transmembrane region" description="Helical" evidence="2">
    <location>
        <begin position="40"/>
        <end position="66"/>
    </location>
</feature>
<evidence type="ECO:0000256" key="1">
    <source>
        <dbReference type="SAM" id="Coils"/>
    </source>
</evidence>
<dbReference type="PANTHER" id="PTHR14136">
    <property type="entry name" value="BTB_POZ DOMAIN-CONTAINING PROTEIN KCTD9"/>
    <property type="match status" value="1"/>
</dbReference>
<reference evidence="3" key="1">
    <citation type="journal article" name="DNA Res.">
        <title>The physiological potential of anammox bacteria as revealed by their core genome structure.</title>
        <authorList>
            <person name="Okubo T."/>
            <person name="Toyoda A."/>
            <person name="Fukuhara K."/>
            <person name="Uchiyama I."/>
            <person name="Harigaya Y."/>
            <person name="Kuroiwa M."/>
            <person name="Suzuki T."/>
            <person name="Murakami Y."/>
            <person name="Suwa Y."/>
            <person name="Takami H."/>
        </authorList>
    </citation>
    <scope>NUCLEOTIDE SEQUENCE</scope>
    <source>
        <strain evidence="3">317325-2</strain>
    </source>
</reference>
<protein>
    <recommendedName>
        <fullName evidence="5">Pentapeptide repeat-containing protein</fullName>
    </recommendedName>
</protein>
<dbReference type="Gene3D" id="2.160.20.80">
    <property type="entry name" value="E3 ubiquitin-protein ligase SopA"/>
    <property type="match status" value="2"/>
</dbReference>
<gene>
    <name evidence="3" type="ORF">NPRO_15020</name>
</gene>
<dbReference type="EMBL" id="AP021858">
    <property type="protein sequence ID" value="BBO23907.1"/>
    <property type="molecule type" value="Genomic_DNA"/>
</dbReference>
<dbReference type="Proteomes" id="UP000662873">
    <property type="component" value="Chromosome"/>
</dbReference>
<proteinExistence type="predicted"/>
<dbReference type="InterPro" id="IPR051082">
    <property type="entry name" value="Pentapeptide-BTB/POZ_domain"/>
</dbReference>
<feature type="coiled-coil region" evidence="1">
    <location>
        <begin position="125"/>
        <end position="159"/>
    </location>
</feature>
<evidence type="ECO:0000313" key="3">
    <source>
        <dbReference type="EMBL" id="BBO23907.1"/>
    </source>
</evidence>
<accession>A0A809S4Y6</accession>
<dbReference type="InterPro" id="IPR001646">
    <property type="entry name" value="5peptide_repeat"/>
</dbReference>
<dbReference type="Pfam" id="PF00805">
    <property type="entry name" value="Pentapeptide"/>
    <property type="match status" value="4"/>
</dbReference>